<organism evidence="2 3">
    <name type="scientific">Asaia spathodeae</name>
    <dbReference type="NCBI Taxonomy" id="657016"/>
    <lineage>
        <taxon>Bacteria</taxon>
        <taxon>Pseudomonadati</taxon>
        <taxon>Pseudomonadota</taxon>
        <taxon>Alphaproteobacteria</taxon>
        <taxon>Acetobacterales</taxon>
        <taxon>Acetobacteraceae</taxon>
        <taxon>Asaia</taxon>
    </lineage>
</organism>
<evidence type="ECO:0000313" key="2">
    <source>
        <dbReference type="EMBL" id="NVN48126.1"/>
    </source>
</evidence>
<keyword evidence="1" id="KW-0472">Membrane</keyword>
<dbReference type="InterPro" id="IPR042094">
    <property type="entry name" value="T2SS_GspF_sf"/>
</dbReference>
<proteinExistence type="predicted"/>
<comment type="caution">
    <text evidence="2">The sequence shown here is derived from an EMBL/GenBank/DDBJ whole genome shotgun (WGS) entry which is preliminary data.</text>
</comment>
<dbReference type="Proteomes" id="UP001516351">
    <property type="component" value="Unassembled WGS sequence"/>
</dbReference>
<protein>
    <submittedName>
        <fullName evidence="2">Type II secretion system F family protein</fullName>
    </submittedName>
</protein>
<accession>A0ABX2P857</accession>
<evidence type="ECO:0000256" key="1">
    <source>
        <dbReference type="SAM" id="Phobius"/>
    </source>
</evidence>
<dbReference type="Gene3D" id="1.20.81.30">
    <property type="entry name" value="Type II secretion system (T2SS), domain F"/>
    <property type="match status" value="1"/>
</dbReference>
<name>A0ABX2P857_9PROT</name>
<keyword evidence="3" id="KW-1185">Reference proteome</keyword>
<keyword evidence="1" id="KW-0812">Transmembrane</keyword>
<feature type="transmembrane region" description="Helical" evidence="1">
    <location>
        <begin position="77"/>
        <end position="103"/>
    </location>
</feature>
<reference evidence="2 3" key="1">
    <citation type="submission" date="2020-06" db="EMBL/GenBank/DDBJ databases">
        <title>Synonyms of Asaia species.</title>
        <authorList>
            <person name="Sombolestani A."/>
        </authorList>
    </citation>
    <scope>NUCLEOTIDE SEQUENCE [LARGE SCALE GENOMIC DNA]</scope>
    <source>
        <strain evidence="2 3">LMG 27047</strain>
    </source>
</reference>
<keyword evidence="1" id="KW-1133">Transmembrane helix</keyword>
<evidence type="ECO:0000313" key="3">
    <source>
        <dbReference type="Proteomes" id="UP001516351"/>
    </source>
</evidence>
<gene>
    <name evidence="2" type="ORF">HW542_15105</name>
</gene>
<feature type="transmembrane region" description="Helical" evidence="1">
    <location>
        <begin position="141"/>
        <end position="161"/>
    </location>
</feature>
<dbReference type="RefSeq" id="WP_267312073.1">
    <property type="nucleotide sequence ID" value="NZ_JABXXU010000010.1"/>
</dbReference>
<feature type="transmembrane region" description="Helical" evidence="1">
    <location>
        <begin position="292"/>
        <end position="312"/>
    </location>
</feature>
<sequence length="316" mass="35409">MFEMYIKRLRRTYRYATARVVERAHYEMAFDGRKLAAALRPVIPNDEYAILHAGEIGGCLDTALELLLDMRARTRRIVNAVISMYATFVSYALMIFVTLYIVAQKAIVPLQTFAQATGQPPSTMKSILIAAADWTSGRGPMVAVGGALFCSVLMIASLTLLRGPLRVRLERFPPWSTYRAIQGYVWLSTYIILVRSGRPETKVLEEQAERASPWLRERLEAIAELMSEHARLLPVALEEAGYHFPSPDMIDDIGNAWIGASDAYDALLVKARLFAEEMEKSAVFWSQTFRGIGLLVMYGLALFIGMALNTFLPSNI</sequence>
<dbReference type="EMBL" id="JABXXV010000010">
    <property type="protein sequence ID" value="NVN48126.1"/>
    <property type="molecule type" value="Genomic_DNA"/>
</dbReference>